<feature type="coiled-coil region" evidence="1">
    <location>
        <begin position="786"/>
        <end position="820"/>
    </location>
</feature>
<evidence type="ECO:0000256" key="2">
    <source>
        <dbReference type="SAM" id="MobiDB-lite"/>
    </source>
</evidence>
<feature type="region of interest" description="Disordered" evidence="2">
    <location>
        <begin position="608"/>
        <end position="647"/>
    </location>
</feature>
<feature type="compositionally biased region" description="Polar residues" evidence="2">
    <location>
        <begin position="616"/>
        <end position="634"/>
    </location>
</feature>
<dbReference type="OrthoDB" id="2141195at2759"/>
<feature type="compositionally biased region" description="Low complexity" evidence="2">
    <location>
        <begin position="395"/>
        <end position="407"/>
    </location>
</feature>
<evidence type="ECO:0000313" key="3">
    <source>
        <dbReference type="EMBL" id="KND03929.1"/>
    </source>
</evidence>
<feature type="compositionally biased region" description="Polar residues" evidence="2">
    <location>
        <begin position="356"/>
        <end position="371"/>
    </location>
</feature>
<dbReference type="OMA" id="DMARTNE"/>
<feature type="region of interest" description="Disordered" evidence="2">
    <location>
        <begin position="354"/>
        <end position="416"/>
    </location>
</feature>
<proteinExistence type="predicted"/>
<feature type="region of interest" description="Disordered" evidence="2">
    <location>
        <begin position="428"/>
        <end position="460"/>
    </location>
</feature>
<dbReference type="GeneID" id="27685046"/>
<feature type="region of interest" description="Disordered" evidence="2">
    <location>
        <begin position="670"/>
        <end position="738"/>
    </location>
</feature>
<dbReference type="AlphaFoldDB" id="A0A0L0HSS4"/>
<name>A0A0L0HSS4_SPIPD</name>
<feature type="compositionally biased region" description="Polar residues" evidence="2">
    <location>
        <begin position="673"/>
        <end position="684"/>
    </location>
</feature>
<reference evidence="3 4" key="1">
    <citation type="submission" date="2009-08" db="EMBL/GenBank/DDBJ databases">
        <title>The Genome Sequence of Spizellomyces punctatus strain DAOM BR117.</title>
        <authorList>
            <consortium name="The Broad Institute Genome Sequencing Platform"/>
            <person name="Russ C."/>
            <person name="Cuomo C."/>
            <person name="Shea T."/>
            <person name="Young S.K."/>
            <person name="Zeng Q."/>
            <person name="Koehrsen M."/>
            <person name="Haas B."/>
            <person name="Borodovsky M."/>
            <person name="Guigo R."/>
            <person name="Alvarado L."/>
            <person name="Berlin A."/>
            <person name="Bochicchio J."/>
            <person name="Borenstein D."/>
            <person name="Chapman S."/>
            <person name="Chen Z."/>
            <person name="Engels R."/>
            <person name="Freedman E."/>
            <person name="Gellesch M."/>
            <person name="Goldberg J."/>
            <person name="Griggs A."/>
            <person name="Gujja S."/>
            <person name="Heiman D."/>
            <person name="Hepburn T."/>
            <person name="Howarth C."/>
            <person name="Jen D."/>
            <person name="Larson L."/>
            <person name="Lewis B."/>
            <person name="Mehta T."/>
            <person name="Park D."/>
            <person name="Pearson M."/>
            <person name="Roberts A."/>
            <person name="Saif S."/>
            <person name="Shenoy N."/>
            <person name="Sisk P."/>
            <person name="Stolte C."/>
            <person name="Sykes S."/>
            <person name="Thomson T."/>
            <person name="Walk T."/>
            <person name="White J."/>
            <person name="Yandava C."/>
            <person name="Burger G."/>
            <person name="Gray M.W."/>
            <person name="Holland P.W.H."/>
            <person name="King N."/>
            <person name="Lang F.B.F."/>
            <person name="Roger A.J."/>
            <person name="Ruiz-Trillo I."/>
            <person name="Lander E."/>
            <person name="Nusbaum C."/>
        </authorList>
    </citation>
    <scope>NUCLEOTIDE SEQUENCE [LARGE SCALE GENOMIC DNA]</scope>
    <source>
        <strain evidence="3 4">DAOM BR117</strain>
    </source>
</reference>
<evidence type="ECO:0000256" key="1">
    <source>
        <dbReference type="SAM" id="Coils"/>
    </source>
</evidence>
<protein>
    <submittedName>
        <fullName evidence="3">Uncharacterized protein</fullName>
    </submittedName>
</protein>
<dbReference type="VEuPathDB" id="FungiDB:SPPG_01378"/>
<keyword evidence="1" id="KW-0175">Coiled coil</keyword>
<dbReference type="Proteomes" id="UP000053201">
    <property type="component" value="Unassembled WGS sequence"/>
</dbReference>
<feature type="compositionally biased region" description="Polar residues" evidence="2">
    <location>
        <begin position="428"/>
        <end position="445"/>
    </location>
</feature>
<feature type="region of interest" description="Disordered" evidence="2">
    <location>
        <begin position="279"/>
        <end position="319"/>
    </location>
</feature>
<sequence>MNNQPSEDTLLGSGIPLPRAQRYYTHRDASSVEMLPEATLSSANVRSPLDNAVSQATAAHDAFLIKLGSRVSRIARDGSIVPIVNGKKNMPLTVAPSKRLAPRASSASMRRWKSSPSISHSLKPRVKYKRLSSRGKSRQGDNRGKKQQQSETSAVKSADVDVNMIESQWSLSQPTESHVLTSSEENRNVLKQDASVMNPTENIASTQLPHMPSTTTLTSPEITHDISEIQATSNTEETESLKSAALRVLRKYPNWSFQAMKEMTEAVQSTVWKMNVEAASERDVQKETSPSQDGSKDSDNDHADSTSKSSVSLNPDDYDLPNLESIPVLRLPSIPNTPQPLVQQREAPSYVYGKQAANQPERSHNQQSVVPSNPRPSAFSFSFVPPHAQPKHPAHQQPQSRSSSQSSYGGNPSARALQHSSLRVRNAPENKQYNSSPALSTSRPSASHLPKYRSQPTLNDYRLRETAGLWPGCRKPDHHEPSSAPRYPYVLAGQDPTVYTCGTTGTFGIRMNMQSPYAYTPSPHQPIMQPPNTYAEYGSMPLLPPLPAARQSASTSFTPIPAGAMSPSLGSHMGARSHAIPSTETVSLPPIHDPPQGLQITKTNVARAAEDHEPSTRSSSVSLYQRTPRQTTKIVQPVKLGGLGPDIGSEEYKAKLEKWQRQKEYGAQIRAITRTTPHNVSDSRSQPDLRPHSQTSTAARAHSARSDSGDKRMSPSPSPQQRQSVAEKGRKKQPASVFIGSKLASSDKLEQAIAKREKMKAYASTIKKPTLCLSSSSPVRTSRESAKDLTAAVMAEQDELRQLEEEHERGLEAVENIRKELGL</sequence>
<feature type="region of interest" description="Disordered" evidence="2">
    <location>
        <begin position="98"/>
        <end position="159"/>
    </location>
</feature>
<organism evidence="3 4">
    <name type="scientific">Spizellomyces punctatus (strain DAOM BR117)</name>
    <dbReference type="NCBI Taxonomy" id="645134"/>
    <lineage>
        <taxon>Eukaryota</taxon>
        <taxon>Fungi</taxon>
        <taxon>Fungi incertae sedis</taxon>
        <taxon>Chytridiomycota</taxon>
        <taxon>Chytridiomycota incertae sedis</taxon>
        <taxon>Chytridiomycetes</taxon>
        <taxon>Spizellomycetales</taxon>
        <taxon>Spizellomycetaceae</taxon>
        <taxon>Spizellomyces</taxon>
    </lineage>
</organism>
<gene>
    <name evidence="3" type="ORF">SPPG_01378</name>
</gene>
<accession>A0A0L0HSS4</accession>
<feature type="compositionally biased region" description="Basic residues" evidence="2">
    <location>
        <begin position="122"/>
        <end position="137"/>
    </location>
</feature>
<dbReference type="Pfam" id="PF15261">
    <property type="entry name" value="JHY"/>
    <property type="match status" value="1"/>
</dbReference>
<keyword evidence="4" id="KW-1185">Reference proteome</keyword>
<feature type="compositionally biased region" description="Basic and acidic residues" evidence="2">
    <location>
        <begin position="704"/>
        <end position="713"/>
    </location>
</feature>
<feature type="compositionally biased region" description="Basic and acidic residues" evidence="2">
    <location>
        <begin position="294"/>
        <end position="305"/>
    </location>
</feature>
<dbReference type="InterPro" id="IPR027968">
    <property type="entry name" value="JHY"/>
</dbReference>
<dbReference type="EMBL" id="KQ257451">
    <property type="protein sequence ID" value="KND03929.1"/>
    <property type="molecule type" value="Genomic_DNA"/>
</dbReference>
<evidence type="ECO:0000313" key="4">
    <source>
        <dbReference type="Proteomes" id="UP000053201"/>
    </source>
</evidence>
<dbReference type="RefSeq" id="XP_016611968.1">
    <property type="nucleotide sequence ID" value="XM_016749700.1"/>
</dbReference>
<feature type="compositionally biased region" description="Low complexity" evidence="2">
    <location>
        <begin position="692"/>
        <end position="701"/>
    </location>
</feature>
<dbReference type="InParanoid" id="A0A0L0HSS4"/>